<dbReference type="Proteomes" id="UP000214747">
    <property type="component" value="Unassembled WGS sequence"/>
</dbReference>
<reference evidence="2 3" key="1">
    <citation type="journal article" date="2010" name="Int. J. Syst. Evol. Microbiol.">
        <title>Reclassification of Herbaspirillum putei as a later heterotypic synonym of Herbaspirillum huttiense, with the description of H. huttiense subsp. huttiense subsp. nov. and H. huttiense subsp. putei subsp. nov., comb. nov., and description of Herbaspirillum aquaticum sp. nov.</title>
        <authorList>
            <person name="Dobritsa A.P."/>
            <person name="Reddy M.C."/>
            <person name="Samadpour M."/>
        </authorList>
    </citation>
    <scope>NUCLEOTIDE SEQUENCE [LARGE SCALE GENOMIC DNA]</scope>
    <source>
        <strain evidence="2 3">IEH 4430</strain>
    </source>
</reference>
<dbReference type="EMBL" id="NJGV01000019">
    <property type="protein sequence ID" value="OWY33321.1"/>
    <property type="molecule type" value="Genomic_DNA"/>
</dbReference>
<protein>
    <recommendedName>
        <fullName evidence="1">DUF4942 domain-containing protein</fullName>
    </recommendedName>
</protein>
<feature type="domain" description="DUF4942" evidence="1">
    <location>
        <begin position="79"/>
        <end position="259"/>
    </location>
</feature>
<gene>
    <name evidence="2" type="ORF">CEJ45_17905</name>
</gene>
<dbReference type="AlphaFoldDB" id="A0A225SQF2"/>
<dbReference type="InterPro" id="IPR031339">
    <property type="entry name" value="DUF4942"/>
</dbReference>
<accession>A0A225SQF2</accession>
<proteinExistence type="predicted"/>
<comment type="caution">
    <text evidence="2">The sequence shown here is derived from an EMBL/GenBank/DDBJ whole genome shotgun (WGS) entry which is preliminary data.</text>
</comment>
<evidence type="ECO:0000313" key="2">
    <source>
        <dbReference type="EMBL" id="OWY33321.1"/>
    </source>
</evidence>
<evidence type="ECO:0000313" key="3">
    <source>
        <dbReference type="Proteomes" id="UP000214747"/>
    </source>
</evidence>
<dbReference type="Pfam" id="PF13708">
    <property type="entry name" value="DUF4942"/>
    <property type="match status" value="1"/>
</dbReference>
<name>A0A225SQF2_9BURK</name>
<keyword evidence="3" id="KW-1185">Reference proteome</keyword>
<evidence type="ECO:0000259" key="1">
    <source>
        <dbReference type="Pfam" id="PF13708"/>
    </source>
</evidence>
<sequence length="265" mass="30366">MEVVKSVGIDNLINQRAALQDKLAQAVALLRECNTLANAAKLTFPEIRLERGRWLSQQTRLSGNYAAEPEQVSRDILRVIDCSAWEYLMRESGLRTFMDATARQKWDAQLESGEVPALNKENIEATFSALYQARGEMFERGVISCFQGLSWDYKTNQPFKFGKRIIVTYLMRSGSPDSSATNRLEDLVRVFHVLDHKPEPDHRIGIGSRLWQAYHARETSLDTPYLHLKWFKKGSGHVTFKRLDLVEQMNNILAKHFPHALACEK</sequence>
<organism evidence="2 3">
    <name type="scientific">Herbaspirillum aquaticum</name>
    <dbReference type="NCBI Taxonomy" id="568783"/>
    <lineage>
        <taxon>Bacteria</taxon>
        <taxon>Pseudomonadati</taxon>
        <taxon>Pseudomonadota</taxon>
        <taxon>Betaproteobacteria</taxon>
        <taxon>Burkholderiales</taxon>
        <taxon>Oxalobacteraceae</taxon>
        <taxon>Herbaspirillum</taxon>
    </lineage>
</organism>